<comment type="caution">
    <text evidence="2">The sequence shown here is derived from an EMBL/GenBank/DDBJ whole genome shotgun (WGS) entry which is preliminary data.</text>
</comment>
<organism evidence="2 3">
    <name type="scientific">Stephania cephalantha</name>
    <dbReference type="NCBI Taxonomy" id="152367"/>
    <lineage>
        <taxon>Eukaryota</taxon>
        <taxon>Viridiplantae</taxon>
        <taxon>Streptophyta</taxon>
        <taxon>Embryophyta</taxon>
        <taxon>Tracheophyta</taxon>
        <taxon>Spermatophyta</taxon>
        <taxon>Magnoliopsida</taxon>
        <taxon>Ranunculales</taxon>
        <taxon>Menispermaceae</taxon>
        <taxon>Menispermoideae</taxon>
        <taxon>Cissampelideae</taxon>
        <taxon>Stephania</taxon>
    </lineage>
</organism>
<feature type="compositionally biased region" description="Low complexity" evidence="1">
    <location>
        <begin position="66"/>
        <end position="76"/>
    </location>
</feature>
<feature type="region of interest" description="Disordered" evidence="1">
    <location>
        <begin position="1"/>
        <end position="51"/>
    </location>
</feature>
<proteinExistence type="predicted"/>
<name>A0AAP0DXZ7_9MAGN</name>
<sequence>MLALRQQRDRPAREQARGGVLGIAKLRRRRPAGEDRAAEGQRGQELAVTAANKRRIEERAQGGRGPAAAAVADRSASPVDWARDVLAREMLCHGGQEDSHETCEKLGECTGADPKDNATAAMRREEMLCVDKLHA</sequence>
<keyword evidence="3" id="KW-1185">Reference proteome</keyword>
<gene>
    <name evidence="2" type="ORF">Scep_029596</name>
</gene>
<reference evidence="2 3" key="1">
    <citation type="submission" date="2024-01" db="EMBL/GenBank/DDBJ databases">
        <title>Genome assemblies of Stephania.</title>
        <authorList>
            <person name="Yang L."/>
        </authorList>
    </citation>
    <scope>NUCLEOTIDE SEQUENCE [LARGE SCALE GENOMIC DNA]</scope>
    <source>
        <strain evidence="2">JXDWG</strain>
        <tissue evidence="2">Leaf</tissue>
    </source>
</reference>
<evidence type="ECO:0000313" key="2">
    <source>
        <dbReference type="EMBL" id="KAK9083125.1"/>
    </source>
</evidence>
<feature type="region of interest" description="Disordered" evidence="1">
    <location>
        <begin position="57"/>
        <end position="76"/>
    </location>
</feature>
<dbReference type="EMBL" id="JBBNAG010000013">
    <property type="protein sequence ID" value="KAK9083125.1"/>
    <property type="molecule type" value="Genomic_DNA"/>
</dbReference>
<evidence type="ECO:0000256" key="1">
    <source>
        <dbReference type="SAM" id="MobiDB-lite"/>
    </source>
</evidence>
<accession>A0AAP0DXZ7</accession>
<evidence type="ECO:0000313" key="3">
    <source>
        <dbReference type="Proteomes" id="UP001419268"/>
    </source>
</evidence>
<feature type="compositionally biased region" description="Basic and acidic residues" evidence="1">
    <location>
        <begin position="1"/>
        <end position="16"/>
    </location>
</feature>
<protein>
    <submittedName>
        <fullName evidence="2">Uncharacterized protein</fullName>
    </submittedName>
</protein>
<dbReference type="AlphaFoldDB" id="A0AAP0DXZ7"/>
<dbReference type="Proteomes" id="UP001419268">
    <property type="component" value="Unassembled WGS sequence"/>
</dbReference>